<dbReference type="EMBL" id="KR029599">
    <property type="protein sequence ID" value="AKH47880.1"/>
    <property type="molecule type" value="Genomic_DNA"/>
</dbReference>
<reference evidence="1" key="2">
    <citation type="submission" date="2015-03" db="EMBL/GenBank/DDBJ databases">
        <authorList>
            <person name="Chow C.-E.T."/>
            <person name="Winget D.M."/>
            <person name="White R.A.III."/>
            <person name="Hallam S.J."/>
            <person name="Suttle C.A."/>
        </authorList>
    </citation>
    <scope>NUCLEOTIDE SEQUENCE</scope>
    <source>
        <strain evidence="1">Oxic1_4</strain>
    </source>
</reference>
<sequence length="132" mass="15588">MFSIITSVSCLCMTKTTYQAHQTEIIAFGQVIQYIMDHDKAITLEKLKDTIFSLPDYEIIMECLQWEDVEWMIDTMFNRLSPLRDTKEWKELFKELNNIQNNGKHDHHDIVSITGFFGSLEELEAHVKRNRC</sequence>
<name>A0A0F7L7F0_9VIRU</name>
<organism evidence="1">
    <name type="scientific">uncultured marine virus</name>
    <dbReference type="NCBI Taxonomy" id="186617"/>
    <lineage>
        <taxon>Viruses</taxon>
        <taxon>environmental samples</taxon>
    </lineage>
</organism>
<protein>
    <submittedName>
        <fullName evidence="1">Uncharacterized protein</fullName>
    </submittedName>
</protein>
<proteinExistence type="predicted"/>
<evidence type="ECO:0000313" key="1">
    <source>
        <dbReference type="EMBL" id="AKH47880.1"/>
    </source>
</evidence>
<accession>A0A0F7L7F0</accession>
<reference evidence="1" key="1">
    <citation type="journal article" date="2015" name="Front. Microbiol.">
        <title>Combining genomic sequencing methods to explore viral diversity and reveal potential virus-host interactions.</title>
        <authorList>
            <person name="Chow C.E."/>
            <person name="Winget D.M."/>
            <person name="White R.A.III."/>
            <person name="Hallam S.J."/>
            <person name="Suttle C.A."/>
        </authorList>
    </citation>
    <scope>NUCLEOTIDE SEQUENCE</scope>
    <source>
        <strain evidence="1">Oxic1_4</strain>
    </source>
</reference>